<dbReference type="InterPro" id="IPR007624">
    <property type="entry name" value="RNA_pol_sigma70_r3"/>
</dbReference>
<gene>
    <name evidence="9" type="ORF">A3F84_01220</name>
</gene>
<evidence type="ECO:0008006" key="11">
    <source>
        <dbReference type="Google" id="ProtNLM"/>
    </source>
</evidence>
<evidence type="ECO:0000259" key="6">
    <source>
        <dbReference type="Pfam" id="PF04539"/>
    </source>
</evidence>
<evidence type="ECO:0000313" key="9">
    <source>
        <dbReference type="EMBL" id="OGG46344.1"/>
    </source>
</evidence>
<dbReference type="AlphaFoldDB" id="A0A1F6CAX3"/>
<dbReference type="Pfam" id="PF00140">
    <property type="entry name" value="Sigma70_r1_2"/>
    <property type="match status" value="1"/>
</dbReference>
<dbReference type="Gene3D" id="1.10.10.10">
    <property type="entry name" value="Winged helix-like DNA-binding domain superfamily/Winged helix DNA-binding domain"/>
    <property type="match status" value="2"/>
</dbReference>
<evidence type="ECO:0000259" key="5">
    <source>
        <dbReference type="Pfam" id="PF00140"/>
    </source>
</evidence>
<dbReference type="SUPFAM" id="SSF88946">
    <property type="entry name" value="Sigma2 domain of RNA polymerase sigma factors"/>
    <property type="match status" value="1"/>
</dbReference>
<sequence>MVKIKFGDSKSANNDLSVRSYLRDIRQYKPISREEETELLKRVKAGDGHATEKLISSNLRFVVTIANQYVNRGLPLADLIAEGNCGLIHAVGKFDETRTFKFISYAVWWIRQAILKALAEQSNVVRFPINQIEDQGRIYRTVQALSQTLGRAPTLTEMAGAASISLNRAERALGVFQSEVSLDGPIGADEGGKLYNLIPADGPSAEEELSAKSLVEAVSDSVASLTSREAKIVKLYFGLEEEPATLGKIGSQMGLSRERIRQIRNGAMGKLRRKLRKRGLSAA</sequence>
<keyword evidence="1" id="KW-0805">Transcription regulation</keyword>
<evidence type="ECO:0000313" key="10">
    <source>
        <dbReference type="Proteomes" id="UP000178606"/>
    </source>
</evidence>
<evidence type="ECO:0000259" key="7">
    <source>
        <dbReference type="Pfam" id="PF04542"/>
    </source>
</evidence>
<reference evidence="9 10" key="1">
    <citation type="journal article" date="2016" name="Nat. Commun.">
        <title>Thousands of microbial genomes shed light on interconnected biogeochemical processes in an aquifer system.</title>
        <authorList>
            <person name="Anantharaman K."/>
            <person name="Brown C.T."/>
            <person name="Hug L.A."/>
            <person name="Sharon I."/>
            <person name="Castelle C.J."/>
            <person name="Probst A.J."/>
            <person name="Thomas B.C."/>
            <person name="Singh A."/>
            <person name="Wilkins M.J."/>
            <person name="Karaoz U."/>
            <person name="Brodie E.L."/>
            <person name="Williams K.H."/>
            <person name="Hubbard S.S."/>
            <person name="Banfield J.F."/>
        </authorList>
    </citation>
    <scope>NUCLEOTIDE SEQUENCE [LARGE SCALE GENOMIC DNA]</scope>
    <source>
        <strain evidence="10">RIFCSPLOWO2_12_FULL_64_10</strain>
    </source>
</reference>
<proteinExistence type="predicted"/>
<dbReference type="Proteomes" id="UP000178606">
    <property type="component" value="Unassembled WGS sequence"/>
</dbReference>
<dbReference type="GO" id="GO:0006352">
    <property type="term" value="P:DNA-templated transcription initiation"/>
    <property type="evidence" value="ECO:0007669"/>
    <property type="project" value="InterPro"/>
</dbReference>
<evidence type="ECO:0000256" key="1">
    <source>
        <dbReference type="ARBA" id="ARBA00023015"/>
    </source>
</evidence>
<evidence type="ECO:0000259" key="8">
    <source>
        <dbReference type="Pfam" id="PF04545"/>
    </source>
</evidence>
<dbReference type="InterPro" id="IPR013324">
    <property type="entry name" value="RNA_pol_sigma_r3/r4-like"/>
</dbReference>
<evidence type="ECO:0000256" key="3">
    <source>
        <dbReference type="ARBA" id="ARBA00023125"/>
    </source>
</evidence>
<feature type="domain" description="RNA polymerase sigma-70 region 2" evidence="7">
    <location>
        <begin position="54"/>
        <end position="122"/>
    </location>
</feature>
<dbReference type="InterPro" id="IPR036388">
    <property type="entry name" value="WH-like_DNA-bd_sf"/>
</dbReference>
<name>A0A1F6CAX3_HANXR</name>
<dbReference type="InterPro" id="IPR007630">
    <property type="entry name" value="RNA_pol_sigma70_r4"/>
</dbReference>
<dbReference type="PIRSF" id="PIRSF000770">
    <property type="entry name" value="RNA_pol_sigma-SigE/K"/>
    <property type="match status" value="1"/>
</dbReference>
<feature type="domain" description="RNA polymerase sigma-70 region 1.2" evidence="5">
    <location>
        <begin position="17"/>
        <end position="47"/>
    </location>
</feature>
<dbReference type="InterPro" id="IPR009042">
    <property type="entry name" value="RNA_pol_sigma70_r1_2"/>
</dbReference>
<evidence type="ECO:0000256" key="4">
    <source>
        <dbReference type="ARBA" id="ARBA00023163"/>
    </source>
</evidence>
<dbReference type="Pfam" id="PF04545">
    <property type="entry name" value="Sigma70_r4"/>
    <property type="match status" value="1"/>
</dbReference>
<dbReference type="InterPro" id="IPR050239">
    <property type="entry name" value="Sigma-70_RNA_pol_init_factors"/>
</dbReference>
<accession>A0A1F6CAX3</accession>
<dbReference type="Gene3D" id="1.10.601.10">
    <property type="entry name" value="RNA Polymerase Primary Sigma Factor"/>
    <property type="match status" value="1"/>
</dbReference>
<dbReference type="InterPro" id="IPR013325">
    <property type="entry name" value="RNA_pol_sigma_r2"/>
</dbReference>
<protein>
    <recommendedName>
        <fullName evidence="11">RNA polymerase subunit sigma</fullName>
    </recommendedName>
</protein>
<dbReference type="InterPro" id="IPR007627">
    <property type="entry name" value="RNA_pol_sigma70_r2"/>
</dbReference>
<dbReference type="GO" id="GO:0003677">
    <property type="term" value="F:DNA binding"/>
    <property type="evidence" value="ECO:0007669"/>
    <property type="project" value="UniProtKB-KW"/>
</dbReference>
<dbReference type="InterPro" id="IPR014284">
    <property type="entry name" value="RNA_pol_sigma-70_dom"/>
</dbReference>
<organism evidence="9 10">
    <name type="scientific">Handelsmanbacteria sp. (strain RIFCSPLOWO2_12_FULL_64_10)</name>
    <dbReference type="NCBI Taxonomy" id="1817868"/>
    <lineage>
        <taxon>Bacteria</taxon>
        <taxon>Candidatus Handelsmaniibacteriota</taxon>
    </lineage>
</organism>
<dbReference type="SUPFAM" id="SSF88659">
    <property type="entry name" value="Sigma3 and sigma4 domains of RNA polymerase sigma factors"/>
    <property type="match status" value="2"/>
</dbReference>
<dbReference type="EMBL" id="MFKF01000323">
    <property type="protein sequence ID" value="OGG46344.1"/>
    <property type="molecule type" value="Genomic_DNA"/>
</dbReference>
<dbReference type="Pfam" id="PF04542">
    <property type="entry name" value="Sigma70_r2"/>
    <property type="match status" value="1"/>
</dbReference>
<dbReference type="GO" id="GO:0016987">
    <property type="term" value="F:sigma factor activity"/>
    <property type="evidence" value="ECO:0007669"/>
    <property type="project" value="UniProtKB-KW"/>
</dbReference>
<dbReference type="NCBIfam" id="TIGR02937">
    <property type="entry name" value="sigma70-ECF"/>
    <property type="match status" value="1"/>
</dbReference>
<dbReference type="PANTHER" id="PTHR30603">
    <property type="entry name" value="RNA POLYMERASE SIGMA FACTOR RPO"/>
    <property type="match status" value="1"/>
</dbReference>
<feature type="domain" description="RNA polymerase sigma-70 region 3" evidence="6">
    <location>
        <begin position="136"/>
        <end position="207"/>
    </location>
</feature>
<evidence type="ECO:0000256" key="2">
    <source>
        <dbReference type="ARBA" id="ARBA00023082"/>
    </source>
</evidence>
<keyword evidence="3" id="KW-0238">DNA-binding</keyword>
<dbReference type="PANTHER" id="PTHR30603:SF47">
    <property type="entry name" value="RNA POLYMERASE SIGMA FACTOR SIGD, CHLOROPLASTIC"/>
    <property type="match status" value="1"/>
</dbReference>
<dbReference type="InterPro" id="IPR000943">
    <property type="entry name" value="RNA_pol_sigma70"/>
</dbReference>
<dbReference type="PRINTS" id="PR00046">
    <property type="entry name" value="SIGMA70FCT"/>
</dbReference>
<keyword evidence="4" id="KW-0804">Transcription</keyword>
<dbReference type="Pfam" id="PF04539">
    <property type="entry name" value="Sigma70_r3"/>
    <property type="match status" value="1"/>
</dbReference>
<comment type="caution">
    <text evidence="9">The sequence shown here is derived from an EMBL/GenBank/DDBJ whole genome shotgun (WGS) entry which is preliminary data.</text>
</comment>
<keyword evidence="2" id="KW-0731">Sigma factor</keyword>
<feature type="domain" description="RNA polymerase sigma-70 region 4" evidence="8">
    <location>
        <begin position="223"/>
        <end position="272"/>
    </location>
</feature>